<dbReference type="Proteomes" id="UP000287166">
    <property type="component" value="Unassembled WGS sequence"/>
</dbReference>
<proteinExistence type="predicted"/>
<reference evidence="1 2" key="1">
    <citation type="journal article" date="2018" name="Sci. Rep.">
        <title>Genome sequence of the cauliflower mushroom Sparassis crispa (Hanabiratake) and its association with beneficial usage.</title>
        <authorList>
            <person name="Kiyama R."/>
            <person name="Furutani Y."/>
            <person name="Kawaguchi K."/>
            <person name="Nakanishi T."/>
        </authorList>
    </citation>
    <scope>NUCLEOTIDE SEQUENCE [LARGE SCALE GENOMIC DNA]</scope>
</reference>
<accession>A0A401GXV0</accession>
<comment type="caution">
    <text evidence="1">The sequence shown here is derived from an EMBL/GenBank/DDBJ whole genome shotgun (WGS) entry which is preliminary data.</text>
</comment>
<dbReference type="InParanoid" id="A0A401GXV0"/>
<protein>
    <recommendedName>
        <fullName evidence="3">Pheromone</fullName>
    </recommendedName>
</protein>
<organism evidence="1 2">
    <name type="scientific">Sparassis crispa</name>
    <dbReference type="NCBI Taxonomy" id="139825"/>
    <lineage>
        <taxon>Eukaryota</taxon>
        <taxon>Fungi</taxon>
        <taxon>Dikarya</taxon>
        <taxon>Basidiomycota</taxon>
        <taxon>Agaricomycotina</taxon>
        <taxon>Agaricomycetes</taxon>
        <taxon>Polyporales</taxon>
        <taxon>Sparassidaceae</taxon>
        <taxon>Sparassis</taxon>
    </lineage>
</organism>
<sequence length="60" mass="6474">MQSSALHLTVTPTINATDTFDRLDAIILVEAATSLHEEPNLPRDSDTQNPGDFAGYCVIS</sequence>
<evidence type="ECO:0000313" key="2">
    <source>
        <dbReference type="Proteomes" id="UP000287166"/>
    </source>
</evidence>
<evidence type="ECO:0000313" key="1">
    <source>
        <dbReference type="EMBL" id="GBE87048.1"/>
    </source>
</evidence>
<dbReference type="EMBL" id="BFAD01000010">
    <property type="protein sequence ID" value="GBE87048.1"/>
    <property type="molecule type" value="Genomic_DNA"/>
</dbReference>
<dbReference type="RefSeq" id="XP_027617961.1">
    <property type="nucleotide sequence ID" value="XM_027762160.1"/>
</dbReference>
<dbReference type="AlphaFoldDB" id="A0A401GXV0"/>
<keyword evidence="2" id="KW-1185">Reference proteome</keyword>
<dbReference type="GeneID" id="38783965"/>
<gene>
    <name evidence="1" type="ORF">SCP_1002950</name>
</gene>
<name>A0A401GXV0_9APHY</name>
<evidence type="ECO:0008006" key="3">
    <source>
        <dbReference type="Google" id="ProtNLM"/>
    </source>
</evidence>